<dbReference type="SUPFAM" id="SSF48350">
    <property type="entry name" value="GTPase activation domain, GAP"/>
    <property type="match status" value="1"/>
</dbReference>
<dbReference type="GO" id="GO:0005096">
    <property type="term" value="F:GTPase activator activity"/>
    <property type="evidence" value="ECO:0007669"/>
    <property type="project" value="UniProtKB-KW"/>
</dbReference>
<feature type="compositionally biased region" description="Polar residues" evidence="2">
    <location>
        <begin position="83"/>
        <end position="94"/>
    </location>
</feature>
<dbReference type="GO" id="GO:0007165">
    <property type="term" value="P:signal transduction"/>
    <property type="evidence" value="ECO:0007669"/>
    <property type="project" value="InterPro"/>
</dbReference>
<dbReference type="InterPro" id="IPR000198">
    <property type="entry name" value="RhoGAP_dom"/>
</dbReference>
<dbReference type="CDD" id="cd00159">
    <property type="entry name" value="RhoGAP"/>
    <property type="match status" value="1"/>
</dbReference>
<feature type="compositionally biased region" description="Polar residues" evidence="2">
    <location>
        <begin position="750"/>
        <end position="761"/>
    </location>
</feature>
<evidence type="ECO:0000313" key="5">
    <source>
        <dbReference type="Proteomes" id="UP000226031"/>
    </source>
</evidence>
<feature type="compositionally biased region" description="Pro residues" evidence="2">
    <location>
        <begin position="765"/>
        <end position="774"/>
    </location>
</feature>
<feature type="region of interest" description="Disordered" evidence="2">
    <location>
        <begin position="57"/>
        <end position="267"/>
    </location>
</feature>
<dbReference type="VEuPathDB" id="FungiDB:EMCG_01201"/>
<feature type="compositionally biased region" description="Basic and acidic residues" evidence="2">
    <location>
        <begin position="344"/>
        <end position="356"/>
    </location>
</feature>
<feature type="compositionally biased region" description="Basic and acidic residues" evidence="2">
    <location>
        <begin position="240"/>
        <end position="260"/>
    </location>
</feature>
<dbReference type="PANTHER" id="PTHR23176">
    <property type="entry name" value="RHO/RAC/CDC GTPASE-ACTIVATING PROTEIN"/>
    <property type="match status" value="1"/>
</dbReference>
<feature type="compositionally biased region" description="Basic and acidic residues" evidence="2">
    <location>
        <begin position="168"/>
        <end position="177"/>
    </location>
</feature>
<feature type="compositionally biased region" description="Low complexity" evidence="2">
    <location>
        <begin position="95"/>
        <end position="118"/>
    </location>
</feature>
<dbReference type="Pfam" id="PF00620">
    <property type="entry name" value="RhoGAP"/>
    <property type="match status" value="1"/>
</dbReference>
<feature type="compositionally biased region" description="Low complexity" evidence="2">
    <location>
        <begin position="672"/>
        <end position="725"/>
    </location>
</feature>
<dbReference type="Gene3D" id="1.10.555.10">
    <property type="entry name" value="Rho GTPase activation protein"/>
    <property type="match status" value="1"/>
</dbReference>
<feature type="region of interest" description="Disordered" evidence="2">
    <location>
        <begin position="639"/>
        <end position="774"/>
    </location>
</feature>
<evidence type="ECO:0000259" key="3">
    <source>
        <dbReference type="PROSITE" id="PS50238"/>
    </source>
</evidence>
<dbReference type="PANTHER" id="PTHR23176:SF125">
    <property type="entry name" value="GTPASE ACTIVATOR (BEM2), PUTATIVE (AFU_ORTHOLOGUE AFUA_7G04450)-RELATED"/>
    <property type="match status" value="1"/>
</dbReference>
<reference evidence="4 5" key="1">
    <citation type="submission" date="2017-10" db="EMBL/GenBank/DDBJ databases">
        <title>Comparative genomics in systemic dimorphic fungi from Ajellomycetaceae.</title>
        <authorList>
            <person name="Munoz J.F."/>
            <person name="Mcewen J.G."/>
            <person name="Clay O.K."/>
            <person name="Cuomo C.A."/>
        </authorList>
    </citation>
    <scope>NUCLEOTIDE SEQUENCE [LARGE SCALE GENOMIC DNA]</scope>
    <source>
        <strain evidence="4 5">UAMH4076</strain>
    </source>
</reference>
<feature type="compositionally biased region" description="Polar residues" evidence="2">
    <location>
        <begin position="179"/>
        <end position="197"/>
    </location>
</feature>
<evidence type="ECO:0000313" key="4">
    <source>
        <dbReference type="EMBL" id="PGH30826.1"/>
    </source>
</evidence>
<feature type="region of interest" description="Disordered" evidence="2">
    <location>
        <begin position="313"/>
        <end position="332"/>
    </location>
</feature>
<dbReference type="STRING" id="73230.A0A2B7ZA36"/>
<dbReference type="AlphaFoldDB" id="A0A2B7ZA36"/>
<feature type="domain" description="Rho-GAP" evidence="3">
    <location>
        <begin position="444"/>
        <end position="641"/>
    </location>
</feature>
<gene>
    <name evidence="4" type="ORF">GX50_06412</name>
</gene>
<dbReference type="GO" id="GO:0005938">
    <property type="term" value="C:cell cortex"/>
    <property type="evidence" value="ECO:0007669"/>
    <property type="project" value="UniProtKB-ARBA"/>
</dbReference>
<dbReference type="InterPro" id="IPR008936">
    <property type="entry name" value="Rho_GTPase_activation_prot"/>
</dbReference>
<feature type="compositionally biased region" description="Polar residues" evidence="2">
    <location>
        <begin position="662"/>
        <end position="671"/>
    </location>
</feature>
<feature type="compositionally biased region" description="Polar residues" evidence="2">
    <location>
        <begin position="729"/>
        <end position="738"/>
    </location>
</feature>
<dbReference type="PROSITE" id="PS50238">
    <property type="entry name" value="RHOGAP"/>
    <property type="match status" value="1"/>
</dbReference>
<dbReference type="SMART" id="SM00324">
    <property type="entry name" value="RhoGAP"/>
    <property type="match status" value="1"/>
</dbReference>
<accession>A0A2B7ZA36</accession>
<proteinExistence type="predicted"/>
<feature type="compositionally biased region" description="Polar residues" evidence="2">
    <location>
        <begin position="204"/>
        <end position="213"/>
    </location>
</feature>
<keyword evidence="5" id="KW-1185">Reference proteome</keyword>
<feature type="compositionally biased region" description="Polar residues" evidence="2">
    <location>
        <begin position="130"/>
        <end position="142"/>
    </location>
</feature>
<keyword evidence="1" id="KW-0343">GTPase activation</keyword>
<organism evidence="4 5">
    <name type="scientific">[Emmonsia] crescens</name>
    <dbReference type="NCBI Taxonomy" id="73230"/>
    <lineage>
        <taxon>Eukaryota</taxon>
        <taxon>Fungi</taxon>
        <taxon>Dikarya</taxon>
        <taxon>Ascomycota</taxon>
        <taxon>Pezizomycotina</taxon>
        <taxon>Eurotiomycetes</taxon>
        <taxon>Eurotiomycetidae</taxon>
        <taxon>Onygenales</taxon>
        <taxon>Ajellomycetaceae</taxon>
        <taxon>Emergomyces</taxon>
    </lineage>
</organism>
<sequence length="774" mass="84903">MANSHSSQQDGPSSPSTLPAVLIYSRLPFSYCPPSYGFPQGKAERFFFSDSHISTIHTKPTRNSDIPLVTMPKKPSQAPPLQLGSSNFNDLAQNPRSPLSPSSLSPLSPTSPRSPTSPFLKGSTIRPLTGKNSPVLQSSNPSAVEENKEMPQTPGITAIPQYPPSPKESTKHGRDPSRSFFSNLKASKSSHRLQSSDGPEKQTADNIPPSSRGGSRDRAANISSRGRNGSSTDLPTSSGRAERTNSNRNDDQSLRKESVTDAHYLASKKSKPRFANILTRTRSIRVDDSYATGKNHPPSRRPSNGLLRLEEISRSNNSQPPLKTAPLQPDKMFKDVMGSSVRNRSADRPAADDFHSKAQRVGHGGSMTSSSSLSQVSGASLFNNLKQTSSGAADRLGKAGKGFFGKITRSGSSNEREYLADDTYICRIINLPLVEQTRRTRISKRLEASKDKTEYWMPALPWRCIDYLNFKGCEEEGLYRVPGSGKDVKHWQRRFDTEYDINLFDEPDLYDINTIGSMFKAWLRELPDEIFPKATQAMIAEKCMGATTAPQLLKDELSRLPPFNYYLLFAITCHLSLLHSYVDKNKMDYRNLCICFQPCMKIDGFCFQFLVCDWKNCWQGCWTEKEYLAIELEVEKKAREPQQAANVKDGGSATTVVDERAVSSSGSSQAPNTTTTTTTTATTTTNSSNNTNTNANTNTNTNSNTNTNANTNTNTNTNAKTTNAAPNGAGTQTSSRSTSPKRGRKPAPPSINSSHSRSASQLPELGPPLSPIKI</sequence>
<name>A0A2B7ZA36_9EURO</name>
<dbReference type="InterPro" id="IPR050729">
    <property type="entry name" value="Rho-GAP"/>
</dbReference>
<feature type="region of interest" description="Disordered" evidence="2">
    <location>
        <begin position="341"/>
        <end position="373"/>
    </location>
</feature>
<dbReference type="Proteomes" id="UP000226031">
    <property type="component" value="Unassembled WGS sequence"/>
</dbReference>
<evidence type="ECO:0000256" key="1">
    <source>
        <dbReference type="ARBA" id="ARBA00022468"/>
    </source>
</evidence>
<comment type="caution">
    <text evidence="4">The sequence shown here is derived from an EMBL/GenBank/DDBJ whole genome shotgun (WGS) entry which is preliminary data.</text>
</comment>
<evidence type="ECO:0000256" key="2">
    <source>
        <dbReference type="SAM" id="MobiDB-lite"/>
    </source>
</evidence>
<dbReference type="EMBL" id="PDND01000154">
    <property type="protein sequence ID" value="PGH30826.1"/>
    <property type="molecule type" value="Genomic_DNA"/>
</dbReference>
<protein>
    <recommendedName>
        <fullName evidence="3">Rho-GAP domain-containing protein</fullName>
    </recommendedName>
</protein>
<feature type="compositionally biased region" description="Polar residues" evidence="2">
    <location>
        <begin position="221"/>
        <end position="239"/>
    </location>
</feature>